<evidence type="ECO:0000259" key="6">
    <source>
        <dbReference type="Pfam" id="PF00916"/>
    </source>
</evidence>
<feature type="transmembrane region" description="Helical" evidence="5">
    <location>
        <begin position="191"/>
        <end position="208"/>
    </location>
</feature>
<name>A0P624_9PROT</name>
<accession>A0P624</accession>
<dbReference type="Proteomes" id="UP000054262">
    <property type="component" value="Unassembled WGS sequence"/>
</dbReference>
<feature type="transmembrane region" description="Helical" evidence="5">
    <location>
        <begin position="107"/>
        <end position="124"/>
    </location>
</feature>
<feature type="transmembrane region" description="Helical" evidence="5">
    <location>
        <begin position="131"/>
        <end position="151"/>
    </location>
</feature>
<keyword evidence="4 5" id="KW-0472">Membrane</keyword>
<feature type="transmembrane region" description="Helical" evidence="5">
    <location>
        <begin position="361"/>
        <end position="390"/>
    </location>
</feature>
<dbReference type="AlphaFoldDB" id="A0P624"/>
<comment type="subcellular location">
    <subcellularLocation>
        <location evidence="1">Membrane</location>
        <topology evidence="1">Multi-pass membrane protein</topology>
    </subcellularLocation>
</comment>
<dbReference type="GO" id="GO:0016020">
    <property type="term" value="C:membrane"/>
    <property type="evidence" value="ECO:0007669"/>
    <property type="project" value="UniProtKB-SubCell"/>
</dbReference>
<evidence type="ECO:0000256" key="4">
    <source>
        <dbReference type="ARBA" id="ARBA00023136"/>
    </source>
</evidence>
<evidence type="ECO:0000256" key="1">
    <source>
        <dbReference type="ARBA" id="ARBA00004141"/>
    </source>
</evidence>
<dbReference type="OrthoDB" id="9797527at2"/>
<evidence type="ECO:0000256" key="3">
    <source>
        <dbReference type="ARBA" id="ARBA00022989"/>
    </source>
</evidence>
<sequence>MLILGNNSLINYSTISLNLSGVTTQLFKNLKSDFSSSIVVFFVALPLCLGIALASNAPLMSGLLAGIIGGIFVGFLSGSQLGVSGPAAGLTVIVSSSILILGSWENFLSAVILAGIIQFAFGHFKLGFLAYFFPLSVIYGMLSGIGILIILKQIPHAIGYDTSAFGEMDFTQLNNENTFSSLINAINNFDIFPILIFIVSMAILIFWEKKLINKRDIFKILQGPIVVVFLGAIVTYLSQKGLLNFYLSPDHLVSINGGKAFSDYQLFLMPSLENFINVETYKIALLIAVVASLETLLCLEATDKLDPEKRLSPPNKELKAQGLGNILCGFVGALPLTQVIVRSSANINFGAKTKNSAILHGFWLLIAILFLIPLMSLIPLASLSAILMIVGYKLAKPSIFKDMFRSGMEQFIPFVITIGGIILMNLLSGIIYGLIAGLLFSLYRSYKNSYEVVDVMSNKNGLHRHHLVLAEEVSFFGKATIMEKLNSLPTNSEVVIDFKNNKYIAMDIKIALIDFKTNASFRNIKVDFINNKDKEL</sequence>
<dbReference type="Pfam" id="PF00916">
    <property type="entry name" value="Sulfate_transp"/>
    <property type="match status" value="1"/>
</dbReference>
<dbReference type="PANTHER" id="PTHR11814">
    <property type="entry name" value="SULFATE TRANSPORTER"/>
    <property type="match status" value="1"/>
</dbReference>
<keyword evidence="8" id="KW-1185">Reference proteome</keyword>
<organism evidence="7 8">
    <name type="scientific">Methylophilales bacterium HTCC2181</name>
    <dbReference type="NCBI Taxonomy" id="383631"/>
    <lineage>
        <taxon>Bacteria</taxon>
        <taxon>Pseudomonadati</taxon>
        <taxon>Pseudomonadota</taxon>
        <taxon>Betaproteobacteria</taxon>
        <taxon>Nitrosomonadales</taxon>
        <taxon>OM43 clade</taxon>
    </lineage>
</organism>
<dbReference type="InterPro" id="IPR011547">
    <property type="entry name" value="SLC26A/SulP_dom"/>
</dbReference>
<reference evidence="7 8" key="1">
    <citation type="submission" date="2006-11" db="EMBL/GenBank/DDBJ databases">
        <authorList>
            <person name="Giovannoni S."/>
            <person name="Vergin K."/>
            <person name="Ferriera S."/>
            <person name="Johnson J."/>
            <person name="Kravitz S."/>
            <person name="Beeson K."/>
            <person name="Sutton G."/>
            <person name="Rogers Y.-H."/>
            <person name="Friedman R."/>
            <person name="Frazier M."/>
            <person name="Venter J.C."/>
        </authorList>
    </citation>
    <scope>NUCLEOTIDE SEQUENCE [LARGE SCALE GENOMIC DNA]</scope>
    <source>
        <strain evidence="7 8">HTCC2181</strain>
    </source>
</reference>
<evidence type="ECO:0000313" key="8">
    <source>
        <dbReference type="Proteomes" id="UP000054262"/>
    </source>
</evidence>
<proteinExistence type="predicted"/>
<feature type="transmembrane region" description="Helical" evidence="5">
    <location>
        <begin position="411"/>
        <end position="443"/>
    </location>
</feature>
<feature type="domain" description="SLC26A/SulP transporter" evidence="6">
    <location>
        <begin position="30"/>
        <end position="408"/>
    </location>
</feature>
<feature type="transmembrane region" description="Helical" evidence="5">
    <location>
        <begin position="220"/>
        <end position="238"/>
    </location>
</feature>
<keyword evidence="3 5" id="KW-1133">Transmembrane helix</keyword>
<evidence type="ECO:0000256" key="2">
    <source>
        <dbReference type="ARBA" id="ARBA00022692"/>
    </source>
</evidence>
<dbReference type="GO" id="GO:0055085">
    <property type="term" value="P:transmembrane transport"/>
    <property type="evidence" value="ECO:0007669"/>
    <property type="project" value="InterPro"/>
</dbReference>
<feature type="transmembrane region" description="Helical" evidence="5">
    <location>
        <begin position="59"/>
        <end position="76"/>
    </location>
</feature>
<dbReference type="EMBL" id="AAUX01000001">
    <property type="protein sequence ID" value="EAV46984.1"/>
    <property type="molecule type" value="Genomic_DNA"/>
</dbReference>
<protein>
    <submittedName>
        <fullName evidence="7">Sulfate transporter</fullName>
    </submittedName>
</protein>
<comment type="caution">
    <text evidence="7">The sequence shown here is derived from an EMBL/GenBank/DDBJ whole genome shotgun (WGS) entry which is preliminary data.</text>
</comment>
<dbReference type="InterPro" id="IPR001902">
    <property type="entry name" value="SLC26A/SulP_fam"/>
</dbReference>
<feature type="transmembrane region" description="Helical" evidence="5">
    <location>
        <begin position="34"/>
        <end position="53"/>
    </location>
</feature>
<keyword evidence="2 5" id="KW-0812">Transmembrane</keyword>
<evidence type="ECO:0000256" key="5">
    <source>
        <dbReference type="SAM" id="Phobius"/>
    </source>
</evidence>
<gene>
    <name evidence="7" type="ORF">MB2181_02885</name>
</gene>
<feature type="transmembrane region" description="Helical" evidence="5">
    <location>
        <begin position="323"/>
        <end position="341"/>
    </location>
</feature>
<evidence type="ECO:0000313" key="7">
    <source>
        <dbReference type="EMBL" id="EAV46984.1"/>
    </source>
</evidence>